<dbReference type="SUPFAM" id="SSF50978">
    <property type="entry name" value="WD40 repeat-like"/>
    <property type="match status" value="3"/>
</dbReference>
<dbReference type="InterPro" id="IPR015943">
    <property type="entry name" value="WD40/YVTN_repeat-like_dom_sf"/>
</dbReference>
<dbReference type="SMART" id="SM00320">
    <property type="entry name" value="WD40"/>
    <property type="match status" value="14"/>
</dbReference>
<feature type="repeat" description="WD" evidence="3">
    <location>
        <begin position="983"/>
        <end position="1024"/>
    </location>
</feature>
<gene>
    <name evidence="5" type="ORF">ISF26_00345</name>
</gene>
<feature type="repeat" description="WD" evidence="3">
    <location>
        <begin position="731"/>
        <end position="772"/>
    </location>
</feature>
<feature type="repeat" description="WD" evidence="3">
    <location>
        <begin position="689"/>
        <end position="730"/>
    </location>
</feature>
<accession>A0ABY3PM23</accession>
<protein>
    <submittedName>
        <fullName evidence="5">PD40 domain-containing protein</fullName>
    </submittedName>
</protein>
<evidence type="ECO:0000256" key="1">
    <source>
        <dbReference type="ARBA" id="ARBA00022574"/>
    </source>
</evidence>
<dbReference type="RefSeq" id="WP_230841799.1">
    <property type="nucleotide sequence ID" value="NZ_CP063845.1"/>
</dbReference>
<dbReference type="PRINTS" id="PR00320">
    <property type="entry name" value="GPROTEINBRPT"/>
</dbReference>
<dbReference type="PROSITE" id="PS50294">
    <property type="entry name" value="WD_REPEATS_REGION"/>
    <property type="match status" value="14"/>
</dbReference>
<feature type="repeat" description="WD" evidence="3">
    <location>
        <begin position="563"/>
        <end position="604"/>
    </location>
</feature>
<dbReference type="Proteomes" id="UP001054846">
    <property type="component" value="Chromosome"/>
</dbReference>
<dbReference type="Pfam" id="PF00400">
    <property type="entry name" value="WD40"/>
    <property type="match status" value="14"/>
</dbReference>
<dbReference type="CDD" id="cd00200">
    <property type="entry name" value="WD40"/>
    <property type="match status" value="3"/>
</dbReference>
<dbReference type="SUPFAM" id="SSF141571">
    <property type="entry name" value="Pentapeptide repeat-like"/>
    <property type="match status" value="1"/>
</dbReference>
<dbReference type="SUPFAM" id="SSF52540">
    <property type="entry name" value="P-loop containing nucleoside triphosphate hydrolases"/>
    <property type="match status" value="1"/>
</dbReference>
<dbReference type="PANTHER" id="PTHR19848:SF8">
    <property type="entry name" value="F-BOX AND WD REPEAT DOMAIN CONTAINING 7"/>
    <property type="match status" value="1"/>
</dbReference>
<evidence type="ECO:0000259" key="4">
    <source>
        <dbReference type="Pfam" id="PF00931"/>
    </source>
</evidence>
<name>A0ABY3PM23_9CYAN</name>
<dbReference type="InterPro" id="IPR027417">
    <property type="entry name" value="P-loop_NTPase"/>
</dbReference>
<dbReference type="PRINTS" id="PR00364">
    <property type="entry name" value="DISEASERSIST"/>
</dbReference>
<organism evidence="5 6">
    <name type="scientific">Gloeobacter morelensis MG652769</name>
    <dbReference type="NCBI Taxonomy" id="2781736"/>
    <lineage>
        <taxon>Bacteria</taxon>
        <taxon>Bacillati</taxon>
        <taxon>Cyanobacteriota</taxon>
        <taxon>Cyanophyceae</taxon>
        <taxon>Gloeobacterales</taxon>
        <taxon>Gloeobacteraceae</taxon>
        <taxon>Gloeobacter</taxon>
        <taxon>Gloeobacter morelensis</taxon>
    </lineage>
</organism>
<feature type="repeat" description="WD" evidence="3">
    <location>
        <begin position="773"/>
        <end position="814"/>
    </location>
</feature>
<feature type="repeat" description="WD" evidence="3">
    <location>
        <begin position="857"/>
        <end position="898"/>
    </location>
</feature>
<dbReference type="InterPro" id="IPR019775">
    <property type="entry name" value="WD40_repeat_CS"/>
</dbReference>
<dbReference type="PROSITE" id="PS00678">
    <property type="entry name" value="WD_REPEATS_1"/>
    <property type="match status" value="8"/>
</dbReference>
<feature type="repeat" description="WD" evidence="3">
    <location>
        <begin position="605"/>
        <end position="646"/>
    </location>
</feature>
<evidence type="ECO:0000256" key="3">
    <source>
        <dbReference type="PROSITE-ProRule" id="PRU00221"/>
    </source>
</evidence>
<dbReference type="Gene3D" id="3.40.50.300">
    <property type="entry name" value="P-loop containing nucleotide triphosphate hydrolases"/>
    <property type="match status" value="1"/>
</dbReference>
<dbReference type="PROSITE" id="PS50082">
    <property type="entry name" value="WD_REPEATS_2"/>
    <property type="match status" value="14"/>
</dbReference>
<feature type="repeat" description="WD" evidence="3">
    <location>
        <begin position="941"/>
        <end position="982"/>
    </location>
</feature>
<keyword evidence="1 3" id="KW-0853">WD repeat</keyword>
<evidence type="ECO:0000256" key="2">
    <source>
        <dbReference type="ARBA" id="ARBA00022737"/>
    </source>
</evidence>
<dbReference type="Gene3D" id="2.130.10.10">
    <property type="entry name" value="YVTN repeat-like/Quinoprotein amine dehydrogenase"/>
    <property type="match status" value="7"/>
</dbReference>
<dbReference type="InterPro" id="IPR020472">
    <property type="entry name" value="WD40_PAC1"/>
</dbReference>
<feature type="repeat" description="WD" evidence="3">
    <location>
        <begin position="647"/>
        <end position="688"/>
    </location>
</feature>
<dbReference type="InterPro" id="IPR001680">
    <property type="entry name" value="WD40_rpt"/>
</dbReference>
<feature type="repeat" description="WD" evidence="3">
    <location>
        <begin position="899"/>
        <end position="940"/>
    </location>
</feature>
<dbReference type="PANTHER" id="PTHR19848">
    <property type="entry name" value="WD40 REPEAT PROTEIN"/>
    <property type="match status" value="1"/>
</dbReference>
<evidence type="ECO:0000313" key="5">
    <source>
        <dbReference type="EMBL" id="UFP94742.1"/>
    </source>
</evidence>
<dbReference type="InterPro" id="IPR001646">
    <property type="entry name" value="5peptide_repeat"/>
</dbReference>
<dbReference type="EMBL" id="CP063845">
    <property type="protein sequence ID" value="UFP94742.1"/>
    <property type="molecule type" value="Genomic_DNA"/>
</dbReference>
<feature type="repeat" description="WD" evidence="3">
    <location>
        <begin position="1109"/>
        <end position="1150"/>
    </location>
</feature>
<feature type="repeat" description="WD" evidence="3">
    <location>
        <begin position="1067"/>
        <end position="1108"/>
    </location>
</feature>
<proteinExistence type="predicted"/>
<dbReference type="InterPro" id="IPR036322">
    <property type="entry name" value="WD40_repeat_dom_sf"/>
</dbReference>
<dbReference type="Pfam" id="PF00931">
    <property type="entry name" value="NB-ARC"/>
    <property type="match status" value="1"/>
</dbReference>
<feature type="domain" description="NB-ARC" evidence="4">
    <location>
        <begin position="120"/>
        <end position="223"/>
    </location>
</feature>
<dbReference type="Pfam" id="PF00805">
    <property type="entry name" value="Pentapeptide"/>
    <property type="match status" value="1"/>
</dbReference>
<feature type="repeat" description="WD" evidence="3">
    <location>
        <begin position="1025"/>
        <end position="1066"/>
    </location>
</feature>
<evidence type="ECO:0000313" key="6">
    <source>
        <dbReference type="Proteomes" id="UP001054846"/>
    </source>
</evidence>
<keyword evidence="6" id="KW-1185">Reference proteome</keyword>
<dbReference type="InterPro" id="IPR002182">
    <property type="entry name" value="NB-ARC"/>
</dbReference>
<reference evidence="5 6" key="1">
    <citation type="journal article" date="2021" name="Genome Biol. Evol.">
        <title>Complete Genome Sequencing of a Novel Gloeobacter Species from a Waterfall Cave in Mexico.</title>
        <authorList>
            <person name="Saw J.H."/>
            <person name="Cardona T."/>
            <person name="Montejano G."/>
        </authorList>
    </citation>
    <scope>NUCLEOTIDE SEQUENCE [LARGE SCALE GENOMIC DNA]</scope>
    <source>
        <strain evidence="5">MG652769</strain>
    </source>
</reference>
<keyword evidence="2" id="KW-0677">Repeat</keyword>
<sequence length="1197" mass="132124">MKTPKRKRQRGVLLTPQGYSRLQEARRRLEFRGNFGNRYTLDAMSERTGLAPRTLSKVMSRKEGVDRQTLEQCFHTFGLQLNEEDYLSLQIGRGRRRQPHAKPHMELEGAPNFAQFYGREQELTTLKQWIVQERSRLVAVLGMGGIGKTCLCAELLQQIHLEFEYVLWRSVRNGPLPKEVLADLLRFFSHPQEVELPASFEGQVYSLLAHLRTHRCLVVLDNIETLMSSGSLAGRYRPGFEEYGFLFGAVGSTAHNSCLVLTSREQPQGVNFVEGKRLPVRLYRLGGLGYHEGRQILLEKGLAAPEGDLHWKELIRCYAGNPLALKIVASTIRELFDGQAANFLQQGSVAFGGIYDLLEQHYQRLSDIETECLYWLAVNREPVLLSQLQEDVLLPVSRSRLLEAMESLRARSLIECGGTRFTLLPVVLEYTTDKLLEAIYRELVDGKSVLFKRFAILKAQSPEHVKDAQIRFLLKPLVDQLLAVFGSRLALEHYTHRLLGELRRSDPQQLGYAVGNLLNLLCHCGIELGGYDFSTLTVRQADLRGARLCNANFQQTNFSQSIFTEALSTVSSVAFSPDGQLLATSEINGTIRLWQAADAQQLAYCRGHTSWVWSIAFSPDGRVLASGSADRTVRLWDYRTGQCLKVFQGHEGWVRSVAFHPGGGILASGSEDAAVRLWDVDSGRCLLTLRGHSGWIHAVRFSPNGQWLASSSQDGKIQLWHPESGEPLQAMQGHTGWVRSIAFAPDGQTLISGSDDQTLRLWDVQRGLLLKCLQGHTGWVRSVDFSADGRTLASGSDDQTVRLWDADAGLCFRVMHGHSNWISSVVFSPDGRLLTSGSVDHSVRIWETGSGHCLRVLQGHGSGIWSVAFRGDGKTLASGSIDHSVRLWDFSARQPMRSLQAHTSWVRTVAFSPDGTLLASGGQDRTIKLWDPDSGRCLKTLRGHTGWVNSLAFSPNGALLASSSVDHSLRIWNVETGQCLGMLQGHTSWVRSVAFHPDGRVLASASQDKTARLWDIETGRCLWTLQGHTSWVRSVAFHPDGHTLASGSDDGTVKLWDVHTGRLAGSLSGHGSGVWSVVFAADGRRLASGGDDKTVRLWDTTSMQCTHVLNRHASGVLCVAIEADSRILASSSADETITLWDLQGGNYLGTLRIEGPYTGMNITGATGLSEAQLATLKALGAVEGDAAAPATPSSLDR</sequence>
<feature type="repeat" description="WD" evidence="3">
    <location>
        <begin position="815"/>
        <end position="856"/>
    </location>
</feature>